<protein>
    <recommendedName>
        <fullName evidence="7">Ribosomal RNA small subunit methyltransferase A</fullName>
        <ecNumber evidence="7">2.1.1.182</ecNumber>
    </recommendedName>
    <alternativeName>
        <fullName evidence="7">16S rRNA (adenine(1518)-N(6)/adenine(1519)-N(6))-dimethyltransferase</fullName>
    </alternativeName>
    <alternativeName>
        <fullName evidence="7">16S rRNA dimethyladenosine transferase</fullName>
    </alternativeName>
    <alternativeName>
        <fullName evidence="7">16S rRNA dimethylase</fullName>
    </alternativeName>
    <alternativeName>
        <fullName evidence="7">S-adenosylmethionine-6-N', N'-adenosyl(rRNA) dimethyltransferase</fullName>
    </alternativeName>
</protein>
<keyword evidence="2 7" id="KW-0698">rRNA processing</keyword>
<keyword evidence="1 7" id="KW-0963">Cytoplasm</keyword>
<feature type="binding site" evidence="7 8">
    <location>
        <position position="193"/>
    </location>
    <ligand>
        <name>S-adenosyl-L-methionine</name>
        <dbReference type="ChEBI" id="CHEBI:59789"/>
    </ligand>
</feature>
<feature type="domain" description="Ribosomal RNA adenine methylase transferase N-terminal" evidence="9">
    <location>
        <begin position="104"/>
        <end position="278"/>
    </location>
</feature>
<proteinExistence type="inferred from homology"/>
<evidence type="ECO:0000256" key="3">
    <source>
        <dbReference type="ARBA" id="ARBA00022603"/>
    </source>
</evidence>
<comment type="subcellular location">
    <subcellularLocation>
        <location evidence="7">Cytoplasm</location>
    </subcellularLocation>
</comment>
<dbReference type="InterPro" id="IPR023165">
    <property type="entry name" value="rRNA_Ade_diMease-like_C"/>
</dbReference>
<evidence type="ECO:0000256" key="6">
    <source>
        <dbReference type="ARBA" id="ARBA00022884"/>
    </source>
</evidence>
<evidence type="ECO:0000256" key="5">
    <source>
        <dbReference type="ARBA" id="ARBA00022691"/>
    </source>
</evidence>
<reference evidence="10 11" key="1">
    <citation type="submission" date="2016-10" db="EMBL/GenBank/DDBJ databases">
        <authorList>
            <person name="de Groot N.N."/>
        </authorList>
    </citation>
    <scope>NUCLEOTIDE SEQUENCE [LARGE SCALE GENOMIC DNA]</scope>
    <source>
        <strain evidence="10 11">CGMCC 4.1859</strain>
    </source>
</reference>
<comment type="similarity">
    <text evidence="7">Belongs to the class I-like SAM-binding methyltransferase superfamily. rRNA adenine N(6)-methyltransferase family. RsmA subfamily.</text>
</comment>
<dbReference type="PROSITE" id="PS51689">
    <property type="entry name" value="SAM_RNA_A_N6_MT"/>
    <property type="match status" value="1"/>
</dbReference>
<dbReference type="EC" id="2.1.1.182" evidence="7"/>
<dbReference type="FunFam" id="1.10.8.100:FF:000003">
    <property type="entry name" value="Ribosomal RNA small subunit methyltransferase A"/>
    <property type="match status" value="1"/>
</dbReference>
<dbReference type="Pfam" id="PF00398">
    <property type="entry name" value="RrnaAD"/>
    <property type="match status" value="1"/>
</dbReference>
<dbReference type="PANTHER" id="PTHR11727:SF7">
    <property type="entry name" value="DIMETHYLADENOSINE TRANSFERASE-RELATED"/>
    <property type="match status" value="1"/>
</dbReference>
<dbReference type="Gene3D" id="3.40.50.150">
    <property type="entry name" value="Vaccinia Virus protein VP39"/>
    <property type="match status" value="1"/>
</dbReference>
<dbReference type="InterPro" id="IPR020598">
    <property type="entry name" value="rRNA_Ade_methylase_Trfase_N"/>
</dbReference>
<dbReference type="GO" id="GO:0003723">
    <property type="term" value="F:RNA binding"/>
    <property type="evidence" value="ECO:0007669"/>
    <property type="project" value="UniProtKB-UniRule"/>
</dbReference>
<dbReference type="CDD" id="cd02440">
    <property type="entry name" value="AdoMet_MTases"/>
    <property type="match status" value="1"/>
</dbReference>
<evidence type="ECO:0000256" key="1">
    <source>
        <dbReference type="ARBA" id="ARBA00022490"/>
    </source>
</evidence>
<dbReference type="FunFam" id="3.40.50.150:FF:000023">
    <property type="entry name" value="Ribosomal RNA small subunit methyltransferase A"/>
    <property type="match status" value="1"/>
</dbReference>
<dbReference type="SUPFAM" id="SSF53335">
    <property type="entry name" value="S-adenosyl-L-methionine-dependent methyltransferases"/>
    <property type="match status" value="1"/>
</dbReference>
<comment type="function">
    <text evidence="7">Specifically dimethylates two adjacent adenosines (A1518 and A1519) in the loop of a conserved hairpin near the 3'-end of 16S rRNA in the 30S particle. May play a critical role in biogenesis of 30S subunits.</text>
</comment>
<dbReference type="InterPro" id="IPR020596">
    <property type="entry name" value="rRNA_Ade_Mease_Trfase_CS"/>
</dbReference>
<organism evidence="10 11">
    <name type="scientific">Streptomyces griseoaurantiacus</name>
    <dbReference type="NCBI Taxonomy" id="68213"/>
    <lineage>
        <taxon>Bacteria</taxon>
        <taxon>Bacillati</taxon>
        <taxon>Actinomycetota</taxon>
        <taxon>Actinomycetes</taxon>
        <taxon>Kitasatosporales</taxon>
        <taxon>Streptomycetaceae</taxon>
        <taxon>Streptomyces</taxon>
        <taxon>Streptomyces aurantiacus group</taxon>
    </lineage>
</organism>
<accession>A0A1G7VTY9</accession>
<dbReference type="AlphaFoldDB" id="A0A1G7VTY9"/>
<evidence type="ECO:0000256" key="2">
    <source>
        <dbReference type="ARBA" id="ARBA00022552"/>
    </source>
</evidence>
<dbReference type="PROSITE" id="PS01131">
    <property type="entry name" value="RRNA_A_DIMETH"/>
    <property type="match status" value="1"/>
</dbReference>
<gene>
    <name evidence="7" type="primary">rsmA</name>
    <name evidence="7" type="synonym">ksgA</name>
    <name evidence="10" type="ORF">SAMN05216260_12442</name>
</gene>
<feature type="binding site" evidence="7 8">
    <location>
        <position position="97"/>
    </location>
    <ligand>
        <name>S-adenosyl-L-methionine</name>
        <dbReference type="ChEBI" id="CHEBI:59789"/>
    </ligand>
</feature>
<evidence type="ECO:0000313" key="11">
    <source>
        <dbReference type="Proteomes" id="UP000198614"/>
    </source>
</evidence>
<feature type="binding site" evidence="7 8">
    <location>
        <position position="175"/>
    </location>
    <ligand>
        <name>S-adenosyl-L-methionine</name>
        <dbReference type="ChEBI" id="CHEBI:59789"/>
    </ligand>
</feature>
<dbReference type="InterPro" id="IPR001737">
    <property type="entry name" value="KsgA/Erm"/>
</dbReference>
<dbReference type="PANTHER" id="PTHR11727">
    <property type="entry name" value="DIMETHYLADENOSINE TRANSFERASE"/>
    <property type="match status" value="1"/>
</dbReference>
<keyword evidence="5 7" id="KW-0949">S-adenosyl-L-methionine</keyword>
<dbReference type="HAMAP" id="MF_00607">
    <property type="entry name" value="16SrRNA_methyltr_A"/>
    <property type="match status" value="1"/>
</dbReference>
<dbReference type="EMBL" id="FNAX01000024">
    <property type="protein sequence ID" value="SDG63008.1"/>
    <property type="molecule type" value="Genomic_DNA"/>
</dbReference>
<comment type="catalytic activity">
    <reaction evidence="7">
        <text>adenosine(1518)/adenosine(1519) in 16S rRNA + 4 S-adenosyl-L-methionine = N(6)-dimethyladenosine(1518)/N(6)-dimethyladenosine(1519) in 16S rRNA + 4 S-adenosyl-L-homocysteine + 4 H(+)</text>
        <dbReference type="Rhea" id="RHEA:19609"/>
        <dbReference type="Rhea" id="RHEA-COMP:10232"/>
        <dbReference type="Rhea" id="RHEA-COMP:10233"/>
        <dbReference type="ChEBI" id="CHEBI:15378"/>
        <dbReference type="ChEBI" id="CHEBI:57856"/>
        <dbReference type="ChEBI" id="CHEBI:59789"/>
        <dbReference type="ChEBI" id="CHEBI:74411"/>
        <dbReference type="ChEBI" id="CHEBI:74493"/>
        <dbReference type="EC" id="2.1.1.182"/>
    </reaction>
</comment>
<dbReference type="NCBIfam" id="TIGR00755">
    <property type="entry name" value="ksgA"/>
    <property type="match status" value="1"/>
</dbReference>
<evidence type="ECO:0000259" key="9">
    <source>
        <dbReference type="SMART" id="SM00650"/>
    </source>
</evidence>
<evidence type="ECO:0000256" key="4">
    <source>
        <dbReference type="ARBA" id="ARBA00022679"/>
    </source>
</evidence>
<feature type="binding site" evidence="7 8">
    <location>
        <position position="124"/>
    </location>
    <ligand>
        <name>S-adenosyl-L-methionine</name>
        <dbReference type="ChEBI" id="CHEBI:59789"/>
    </ligand>
</feature>
<dbReference type="Gene3D" id="1.10.8.100">
    <property type="entry name" value="Ribosomal RNA adenine dimethylase-like, domain 2"/>
    <property type="match status" value="1"/>
</dbReference>
<keyword evidence="6 7" id="KW-0694">RNA-binding</keyword>
<evidence type="ECO:0000313" key="10">
    <source>
        <dbReference type="EMBL" id="SDG63008.1"/>
    </source>
</evidence>
<evidence type="ECO:0000256" key="7">
    <source>
        <dbReference type="HAMAP-Rule" id="MF_00607"/>
    </source>
</evidence>
<feature type="binding site" evidence="7 8">
    <location>
        <position position="145"/>
    </location>
    <ligand>
        <name>S-adenosyl-L-methionine</name>
        <dbReference type="ChEBI" id="CHEBI:59789"/>
    </ligand>
</feature>
<name>A0A1G7VTY9_9ACTN</name>
<dbReference type="GO" id="GO:0005829">
    <property type="term" value="C:cytosol"/>
    <property type="evidence" value="ECO:0007669"/>
    <property type="project" value="TreeGrafter"/>
</dbReference>
<dbReference type="Proteomes" id="UP000198614">
    <property type="component" value="Unassembled WGS sequence"/>
</dbReference>
<evidence type="ECO:0000256" key="8">
    <source>
        <dbReference type="PROSITE-ProRule" id="PRU01026"/>
    </source>
</evidence>
<dbReference type="InterPro" id="IPR011530">
    <property type="entry name" value="rRNA_adenine_dimethylase"/>
</dbReference>
<keyword evidence="4 7" id="KW-0808">Transferase</keyword>
<keyword evidence="3 7" id="KW-0489">Methyltransferase</keyword>
<feature type="binding site" evidence="7 8">
    <location>
        <position position="99"/>
    </location>
    <ligand>
        <name>S-adenosyl-L-methionine</name>
        <dbReference type="ChEBI" id="CHEBI:59789"/>
    </ligand>
</feature>
<dbReference type="GO" id="GO:0052908">
    <property type="term" value="F:16S rRNA (adenine(1518)-N(6)/adenine(1519)-N(6))-dimethyltransferase activity"/>
    <property type="evidence" value="ECO:0007669"/>
    <property type="project" value="UniProtKB-EC"/>
</dbReference>
<sequence>MPGAGGLSKIGPDLTAPLPDAPVITCAFARPREGFAAAWGATGRTRRPGARPSAGWPPRTLVAVSNPSPSDALLGAADIRELAGVLGVRPTKQRGQNFVIDANTVRRIVRTAEVRPADVVVEVGPGLGSLTLALLEAADRVTAVEIDDVLAGALPATVAARMPGRADRFALVHSDALRVTELPGPAPTALVANLPYNVAVPVLLHMLDTFPSIERTLVMVQAEVADRLAAGPGSKVYGVPSVKANWYAEVRRAGSIGRNVFWPAPNVDSGLVSLTRRAEPVKTTAAKAEVFAVVDAAFAQRRKTLRAALAGWAGSAAAAEVALVAAGVPPQARGEALTVEEFARIAEHGPRAGAGSASPSPEPAP</sequence>
<dbReference type="InterPro" id="IPR029063">
    <property type="entry name" value="SAM-dependent_MTases_sf"/>
</dbReference>
<dbReference type="SMART" id="SM00650">
    <property type="entry name" value="rADc"/>
    <property type="match status" value="1"/>
</dbReference>